<feature type="domain" description="Mannosidase Ig/CBM-like" evidence="4">
    <location>
        <begin position="133"/>
        <end position="224"/>
    </location>
</feature>
<reference evidence="5" key="1">
    <citation type="submission" date="2022-07" db="EMBL/GenBank/DDBJ databases">
        <title>Fungi with potential for degradation of polypropylene.</title>
        <authorList>
            <person name="Gostincar C."/>
        </authorList>
    </citation>
    <scope>NUCLEOTIDE SEQUENCE</scope>
    <source>
        <strain evidence="5">EXF-13287</strain>
    </source>
</reference>
<dbReference type="Gene3D" id="2.60.40.10">
    <property type="entry name" value="Immunoglobulins"/>
    <property type="match status" value="2"/>
</dbReference>
<evidence type="ECO:0000259" key="4">
    <source>
        <dbReference type="Pfam" id="PF17786"/>
    </source>
</evidence>
<evidence type="ECO:0000313" key="6">
    <source>
        <dbReference type="Proteomes" id="UP001174691"/>
    </source>
</evidence>
<dbReference type="Gene3D" id="3.20.20.80">
    <property type="entry name" value="Glycosidases"/>
    <property type="match status" value="1"/>
</dbReference>
<evidence type="ECO:0000313" key="5">
    <source>
        <dbReference type="EMBL" id="KAJ9138989.1"/>
    </source>
</evidence>
<feature type="domain" description="Beta-mannosidase Ig-fold" evidence="3">
    <location>
        <begin position="246"/>
        <end position="328"/>
    </location>
</feature>
<dbReference type="InterPro" id="IPR041447">
    <property type="entry name" value="Mannosidase_ig"/>
</dbReference>
<dbReference type="Pfam" id="PF17753">
    <property type="entry name" value="Ig_mannosidase"/>
    <property type="match status" value="1"/>
</dbReference>
<dbReference type="GO" id="GO:0004567">
    <property type="term" value="F:beta-mannosidase activity"/>
    <property type="evidence" value="ECO:0007669"/>
    <property type="project" value="TreeGrafter"/>
</dbReference>
<dbReference type="AlphaFoldDB" id="A0AA38R8N3"/>
<keyword evidence="5" id="KW-0378">Hydrolase</keyword>
<dbReference type="InterPro" id="IPR050887">
    <property type="entry name" value="Beta-mannosidase_GH2"/>
</dbReference>
<evidence type="ECO:0000259" key="3">
    <source>
        <dbReference type="Pfam" id="PF17753"/>
    </source>
</evidence>
<dbReference type="PANTHER" id="PTHR43730">
    <property type="entry name" value="BETA-MANNOSIDASE"/>
    <property type="match status" value="1"/>
</dbReference>
<proteinExistence type="predicted"/>
<keyword evidence="1" id="KW-0732">Signal</keyword>
<sequence length="332" mass="36394">MPADELPFNSTTMLLRNKHYPSKSLSTSNFANSTRGRSEMTRAVQAWYPTPANLSDPAANLSAWALATQIFQADFYKTQIQLYRAGSGRPERQLGSLYWQLEDQWQAPTWAGIRDIYQPVIVAPVWNASSGMLDVYAVSDLWTEVRGRVEMEWVDWAGKALPDVTGSGSKFDFAIGGLNSTVLASVNIGALTRVGNGTAPATGFNASNALFVANITATGTPVSTGRTKTYMHTNYFTPTPLANAALVDPGLSVKYDRAADDFVVTASRGISVWTWLQLNLEDDAVVANFDDNAFLLRRGEGRRVKYRVLSGGSEGWQGRVTVRSIWDFAQVS</sequence>
<dbReference type="InterPro" id="IPR041625">
    <property type="entry name" value="Beta-mannosidase_Ig"/>
</dbReference>
<dbReference type="EMBL" id="JANBVN010000137">
    <property type="protein sequence ID" value="KAJ9138989.1"/>
    <property type="molecule type" value="Genomic_DNA"/>
</dbReference>
<evidence type="ECO:0000256" key="1">
    <source>
        <dbReference type="ARBA" id="ARBA00022729"/>
    </source>
</evidence>
<keyword evidence="2" id="KW-0326">Glycosidase</keyword>
<accession>A0AA38R8N3</accession>
<dbReference type="Proteomes" id="UP001174691">
    <property type="component" value="Unassembled WGS sequence"/>
</dbReference>
<comment type="caution">
    <text evidence="5">The sequence shown here is derived from an EMBL/GenBank/DDBJ whole genome shotgun (WGS) entry which is preliminary data.</text>
</comment>
<evidence type="ECO:0000256" key="2">
    <source>
        <dbReference type="ARBA" id="ARBA00023295"/>
    </source>
</evidence>
<dbReference type="GO" id="GO:0006516">
    <property type="term" value="P:glycoprotein catabolic process"/>
    <property type="evidence" value="ECO:0007669"/>
    <property type="project" value="TreeGrafter"/>
</dbReference>
<keyword evidence="6" id="KW-1185">Reference proteome</keyword>
<protein>
    <submittedName>
        <fullName evidence="5">Glycoside hydrolase family 2 protein</fullName>
    </submittedName>
</protein>
<dbReference type="SUPFAM" id="SSF51445">
    <property type="entry name" value="(Trans)glycosidases"/>
    <property type="match status" value="1"/>
</dbReference>
<gene>
    <name evidence="5" type="ORF">NKR19_g7637</name>
</gene>
<dbReference type="Pfam" id="PF17786">
    <property type="entry name" value="Mannosidase_ig"/>
    <property type="match status" value="1"/>
</dbReference>
<dbReference type="InterPro" id="IPR017853">
    <property type="entry name" value="GH"/>
</dbReference>
<name>A0AA38R8N3_9PEZI</name>
<organism evidence="5 6">
    <name type="scientific">Coniochaeta hoffmannii</name>
    <dbReference type="NCBI Taxonomy" id="91930"/>
    <lineage>
        <taxon>Eukaryota</taxon>
        <taxon>Fungi</taxon>
        <taxon>Dikarya</taxon>
        <taxon>Ascomycota</taxon>
        <taxon>Pezizomycotina</taxon>
        <taxon>Sordariomycetes</taxon>
        <taxon>Sordariomycetidae</taxon>
        <taxon>Coniochaetales</taxon>
        <taxon>Coniochaetaceae</taxon>
        <taxon>Coniochaeta</taxon>
    </lineage>
</organism>
<dbReference type="PANTHER" id="PTHR43730:SF5">
    <property type="entry name" value="BETA-MANNOSIDASE A"/>
    <property type="match status" value="1"/>
</dbReference>
<dbReference type="InterPro" id="IPR013783">
    <property type="entry name" value="Ig-like_fold"/>
</dbReference>